<evidence type="ECO:0000313" key="5">
    <source>
        <dbReference type="EMBL" id="MDP4536736.1"/>
    </source>
</evidence>
<dbReference type="InterPro" id="IPR011055">
    <property type="entry name" value="Dup_hybrid_motif"/>
</dbReference>
<dbReference type="InterPro" id="IPR001127">
    <property type="entry name" value="PTS_EIIA_1_perm"/>
</dbReference>
<organism evidence="5 6">
    <name type="scientific">Alkalimonas collagenimarina</name>
    <dbReference type="NCBI Taxonomy" id="400390"/>
    <lineage>
        <taxon>Bacteria</taxon>
        <taxon>Pseudomonadati</taxon>
        <taxon>Pseudomonadota</taxon>
        <taxon>Gammaproteobacteria</taxon>
        <taxon>Alkalimonas</taxon>
    </lineage>
</organism>
<evidence type="ECO:0000313" key="6">
    <source>
        <dbReference type="Proteomes" id="UP001231616"/>
    </source>
</evidence>
<comment type="caution">
    <text evidence="5">The sequence shown here is derived from an EMBL/GenBank/DDBJ whole genome shotgun (WGS) entry which is preliminary data.</text>
</comment>
<protein>
    <submittedName>
        <fullName evidence="5">PTS glucose transporter subunit IIA</fullName>
    </submittedName>
</protein>
<evidence type="ECO:0000256" key="3">
    <source>
        <dbReference type="ARBA" id="ARBA00022679"/>
    </source>
</evidence>
<feature type="domain" description="PTS EIIA type-1" evidence="4">
    <location>
        <begin position="2"/>
        <end position="117"/>
    </location>
</feature>
<evidence type="ECO:0000259" key="4">
    <source>
        <dbReference type="Pfam" id="PF00358"/>
    </source>
</evidence>
<proteinExistence type="predicted"/>
<dbReference type="SUPFAM" id="SSF51261">
    <property type="entry name" value="Duplicated hybrid motif"/>
    <property type="match status" value="1"/>
</dbReference>
<accession>A0ABT9H090</accession>
<keyword evidence="2 5" id="KW-0762">Sugar transport</keyword>
<name>A0ABT9H090_9GAMM</name>
<dbReference type="Gene3D" id="2.70.70.10">
    <property type="entry name" value="Glucose Permease (Domain IIA)"/>
    <property type="match status" value="1"/>
</dbReference>
<evidence type="ECO:0000256" key="2">
    <source>
        <dbReference type="ARBA" id="ARBA00022597"/>
    </source>
</evidence>
<evidence type="ECO:0000256" key="1">
    <source>
        <dbReference type="ARBA" id="ARBA00022448"/>
    </source>
</evidence>
<keyword evidence="6" id="KW-1185">Reference proteome</keyword>
<keyword evidence="1" id="KW-0813">Transport</keyword>
<dbReference type="Proteomes" id="UP001231616">
    <property type="component" value="Unassembled WGS sequence"/>
</dbReference>
<dbReference type="Pfam" id="PF00358">
    <property type="entry name" value="PTS_EIIA_1"/>
    <property type="match status" value="1"/>
</dbReference>
<keyword evidence="3" id="KW-0808">Transferase</keyword>
<dbReference type="EMBL" id="JAUZVZ010000014">
    <property type="protein sequence ID" value="MDP4536736.1"/>
    <property type="molecule type" value="Genomic_DNA"/>
</dbReference>
<sequence length="153" mass="16791">MQLLAPADGRVMSLNQHTEAIHAYQLAGPGFWFHIQSDTLYAPCDGTLSIHYTPSFSIRFKHPTGLQTILELPAALLSQHSKGLVWSCRDGADLKAGQQLLRFDPLFLSQTPPLTLTLLLLPAKAIQAEAVIPAKMVSSRQPCFTFQLHGTSL</sequence>
<gene>
    <name evidence="5" type="ORF">Q3O60_11085</name>
</gene>
<reference evidence="5 6" key="1">
    <citation type="submission" date="2023-08" db="EMBL/GenBank/DDBJ databases">
        <authorList>
            <person name="Joshi A."/>
            <person name="Thite S."/>
        </authorList>
    </citation>
    <scope>NUCLEOTIDE SEQUENCE [LARGE SCALE GENOMIC DNA]</scope>
    <source>
        <strain evidence="5 6">AC40</strain>
    </source>
</reference>